<feature type="compositionally biased region" description="Basic residues" evidence="1">
    <location>
        <begin position="10"/>
        <end position="20"/>
    </location>
</feature>
<protein>
    <submittedName>
        <fullName evidence="2">Uncharacterized protein</fullName>
    </submittedName>
</protein>
<dbReference type="EMBL" id="RDQH01000336">
    <property type="protein sequence ID" value="RXH87259.1"/>
    <property type="molecule type" value="Genomic_DNA"/>
</dbReference>
<keyword evidence="3" id="KW-1185">Reference proteome</keyword>
<reference evidence="2 3" key="1">
    <citation type="submission" date="2018-10" db="EMBL/GenBank/DDBJ databases">
        <title>A high-quality apple genome assembly.</title>
        <authorList>
            <person name="Hu J."/>
        </authorList>
    </citation>
    <scope>NUCLEOTIDE SEQUENCE [LARGE SCALE GENOMIC DNA]</scope>
    <source>
        <strain evidence="3">cv. HFTH1</strain>
        <tissue evidence="2">Young leaf</tissue>
    </source>
</reference>
<dbReference type="Proteomes" id="UP000290289">
    <property type="component" value="Chromosome 10"/>
</dbReference>
<evidence type="ECO:0000313" key="3">
    <source>
        <dbReference type="Proteomes" id="UP000290289"/>
    </source>
</evidence>
<evidence type="ECO:0000256" key="1">
    <source>
        <dbReference type="SAM" id="MobiDB-lite"/>
    </source>
</evidence>
<gene>
    <name evidence="2" type="ORF">DVH24_028759</name>
</gene>
<name>A0A498IV91_MALDO</name>
<dbReference type="AlphaFoldDB" id="A0A498IV91"/>
<evidence type="ECO:0000313" key="2">
    <source>
        <dbReference type="EMBL" id="RXH87259.1"/>
    </source>
</evidence>
<accession>A0A498IV91</accession>
<comment type="caution">
    <text evidence="2">The sequence shown here is derived from an EMBL/GenBank/DDBJ whole genome shotgun (WGS) entry which is preliminary data.</text>
</comment>
<sequence length="129" mass="14220">MKEHPSKSLIRVKKQNKQQKRIFRAPELSDLAGPAFPLFLTPICHQTTPHSQALTFPETDPPYNSTCREADNTRQQVGGCGASLSPRGCYSPQVPVGSSAGSQPLFFPELFRSLLFVPVKVRAGLDRGR</sequence>
<feature type="region of interest" description="Disordered" evidence="1">
    <location>
        <begin position="1"/>
        <end position="20"/>
    </location>
</feature>
<proteinExistence type="predicted"/>
<organism evidence="2 3">
    <name type="scientific">Malus domestica</name>
    <name type="common">Apple</name>
    <name type="synonym">Pyrus malus</name>
    <dbReference type="NCBI Taxonomy" id="3750"/>
    <lineage>
        <taxon>Eukaryota</taxon>
        <taxon>Viridiplantae</taxon>
        <taxon>Streptophyta</taxon>
        <taxon>Embryophyta</taxon>
        <taxon>Tracheophyta</taxon>
        <taxon>Spermatophyta</taxon>
        <taxon>Magnoliopsida</taxon>
        <taxon>eudicotyledons</taxon>
        <taxon>Gunneridae</taxon>
        <taxon>Pentapetalae</taxon>
        <taxon>rosids</taxon>
        <taxon>fabids</taxon>
        <taxon>Rosales</taxon>
        <taxon>Rosaceae</taxon>
        <taxon>Amygdaloideae</taxon>
        <taxon>Maleae</taxon>
        <taxon>Malus</taxon>
    </lineage>
</organism>